<dbReference type="InterPro" id="IPR000412">
    <property type="entry name" value="ABC_2_transport"/>
</dbReference>
<comment type="similarity">
    <text evidence="5">Belongs to the ABC-2 integral membrane protein family.</text>
</comment>
<evidence type="ECO:0000313" key="8">
    <source>
        <dbReference type="Proteomes" id="UP000228920"/>
    </source>
</evidence>
<gene>
    <name evidence="7" type="ORF">COY32_03120</name>
</gene>
<evidence type="ECO:0000256" key="3">
    <source>
        <dbReference type="ARBA" id="ARBA00022989"/>
    </source>
</evidence>
<keyword evidence="4 5" id="KW-0472">Membrane</keyword>
<feature type="transmembrane region" description="Helical" evidence="5">
    <location>
        <begin position="106"/>
        <end position="127"/>
    </location>
</feature>
<evidence type="ECO:0000259" key="6">
    <source>
        <dbReference type="PROSITE" id="PS51012"/>
    </source>
</evidence>
<feature type="transmembrane region" description="Helical" evidence="5">
    <location>
        <begin position="50"/>
        <end position="69"/>
    </location>
</feature>
<dbReference type="InterPro" id="IPR013525">
    <property type="entry name" value="ABC2_TM"/>
</dbReference>
<dbReference type="AlphaFoldDB" id="A0A2M7TJG7"/>
<feature type="transmembrane region" description="Helical" evidence="5">
    <location>
        <begin position="133"/>
        <end position="158"/>
    </location>
</feature>
<dbReference type="GO" id="GO:0140359">
    <property type="term" value="F:ABC-type transporter activity"/>
    <property type="evidence" value="ECO:0007669"/>
    <property type="project" value="InterPro"/>
</dbReference>
<keyword evidence="5" id="KW-1003">Cell membrane</keyword>
<dbReference type="GO" id="GO:0043190">
    <property type="term" value="C:ATP-binding cassette (ABC) transporter complex"/>
    <property type="evidence" value="ECO:0007669"/>
    <property type="project" value="InterPro"/>
</dbReference>
<accession>A0A2M7TJG7</accession>
<proteinExistence type="inferred from homology"/>
<organism evidence="7 8">
    <name type="scientific">candidate division WWE3 bacterium CG_4_10_14_0_2_um_filter_41_14</name>
    <dbReference type="NCBI Taxonomy" id="1975072"/>
    <lineage>
        <taxon>Bacteria</taxon>
        <taxon>Katanobacteria</taxon>
    </lineage>
</organism>
<keyword evidence="3 5" id="KW-1133">Transmembrane helix</keyword>
<dbReference type="InterPro" id="IPR051784">
    <property type="entry name" value="Nod_factor_ABC_transporter"/>
</dbReference>
<dbReference type="PANTHER" id="PTHR43229">
    <property type="entry name" value="NODULATION PROTEIN J"/>
    <property type="match status" value="1"/>
</dbReference>
<dbReference type="InterPro" id="IPR047817">
    <property type="entry name" value="ABC2_TM_bact-type"/>
</dbReference>
<comment type="subcellular location">
    <subcellularLocation>
        <location evidence="5">Cell membrane</location>
        <topology evidence="5">Multi-pass membrane protein</topology>
    </subcellularLocation>
    <subcellularLocation>
        <location evidence="1">Membrane</location>
        <topology evidence="1">Multi-pass membrane protein</topology>
    </subcellularLocation>
</comment>
<dbReference type="PANTHER" id="PTHR43229:SF3">
    <property type="entry name" value="ABC-TYPE MULTIDRUG TRANSPORT SYSTEM, PERMEASE COMPONENT"/>
    <property type="match status" value="1"/>
</dbReference>
<reference evidence="8" key="1">
    <citation type="submission" date="2017-09" db="EMBL/GenBank/DDBJ databases">
        <title>Depth-based differentiation of microbial function through sediment-hosted aquifers and enrichment of novel symbionts in the deep terrestrial subsurface.</title>
        <authorList>
            <person name="Probst A.J."/>
            <person name="Ladd B."/>
            <person name="Jarett J.K."/>
            <person name="Geller-Mcgrath D.E."/>
            <person name="Sieber C.M.K."/>
            <person name="Emerson J.B."/>
            <person name="Anantharaman K."/>
            <person name="Thomas B.C."/>
            <person name="Malmstrom R."/>
            <person name="Stieglmeier M."/>
            <person name="Klingl A."/>
            <person name="Woyke T."/>
            <person name="Ryan C.M."/>
            <person name="Banfield J.F."/>
        </authorList>
    </citation>
    <scope>NUCLEOTIDE SEQUENCE [LARGE SCALE GENOMIC DNA]</scope>
</reference>
<evidence type="ECO:0000256" key="5">
    <source>
        <dbReference type="RuleBase" id="RU361157"/>
    </source>
</evidence>
<dbReference type="PROSITE" id="PS51012">
    <property type="entry name" value="ABC_TM2"/>
    <property type="match status" value="1"/>
</dbReference>
<dbReference type="Proteomes" id="UP000228920">
    <property type="component" value="Unassembled WGS sequence"/>
</dbReference>
<dbReference type="PRINTS" id="PR00164">
    <property type="entry name" value="ABC2TRNSPORT"/>
</dbReference>
<evidence type="ECO:0000256" key="2">
    <source>
        <dbReference type="ARBA" id="ARBA00022692"/>
    </source>
</evidence>
<evidence type="ECO:0000313" key="7">
    <source>
        <dbReference type="EMBL" id="PIZ46535.1"/>
    </source>
</evidence>
<sequence length="259" mass="28466">MNQFNAIFAIAFRDFTKLLRDKPRLLVSFVFPVLFIGALGGSLQSGFGDAIGYDLITFIFTGVLAQNLFQSTASGVISLIEDRENDFSQEIFVSPISRYSIIIGKILGETLVSMVLGLGIIVFGFIVGVPLTFAILLKLIPVALIACFFGGAFGVIVLSNLSSQRTANQIFPLIIFPQFILAGVFNPIKDLPVFLDVLSRISPMRYAVDLMRGVYYAGTPEYDLVVLSPVLYNLTVIAVVFVLFLLIGTTLFVKNERNR</sequence>
<name>A0A2M7TJG7_UNCKA</name>
<dbReference type="PIRSF" id="PIRSF006648">
    <property type="entry name" value="DrrB"/>
    <property type="match status" value="1"/>
</dbReference>
<dbReference type="Pfam" id="PF01061">
    <property type="entry name" value="ABC2_membrane"/>
    <property type="match status" value="1"/>
</dbReference>
<protein>
    <recommendedName>
        <fullName evidence="5">Transport permease protein</fullName>
    </recommendedName>
</protein>
<feature type="domain" description="ABC transmembrane type-2" evidence="6">
    <location>
        <begin position="23"/>
        <end position="255"/>
    </location>
</feature>
<feature type="transmembrane region" description="Helical" evidence="5">
    <location>
        <begin position="25"/>
        <end position="44"/>
    </location>
</feature>
<keyword evidence="2 5" id="KW-0812">Transmembrane</keyword>
<evidence type="ECO:0000256" key="1">
    <source>
        <dbReference type="ARBA" id="ARBA00004141"/>
    </source>
</evidence>
<feature type="transmembrane region" description="Helical" evidence="5">
    <location>
        <begin position="170"/>
        <end position="188"/>
    </location>
</feature>
<feature type="transmembrane region" description="Helical" evidence="5">
    <location>
        <begin position="230"/>
        <end position="253"/>
    </location>
</feature>
<keyword evidence="5" id="KW-0813">Transport</keyword>
<evidence type="ECO:0000256" key="4">
    <source>
        <dbReference type="ARBA" id="ARBA00023136"/>
    </source>
</evidence>
<dbReference type="EMBL" id="PFNL01000093">
    <property type="protein sequence ID" value="PIZ46535.1"/>
    <property type="molecule type" value="Genomic_DNA"/>
</dbReference>
<comment type="caution">
    <text evidence="7">The sequence shown here is derived from an EMBL/GenBank/DDBJ whole genome shotgun (WGS) entry which is preliminary data.</text>
</comment>